<evidence type="ECO:0000313" key="1">
    <source>
        <dbReference type="EMBL" id="QZE12721.1"/>
    </source>
</evidence>
<dbReference type="Proteomes" id="UP000826212">
    <property type="component" value="Chromosome"/>
</dbReference>
<dbReference type="EMBL" id="CP081303">
    <property type="protein sequence ID" value="QZE12721.1"/>
    <property type="molecule type" value="Genomic_DNA"/>
</dbReference>
<evidence type="ECO:0000313" key="2">
    <source>
        <dbReference type="Proteomes" id="UP000826212"/>
    </source>
</evidence>
<keyword evidence="2" id="KW-1185">Reference proteome</keyword>
<gene>
    <name evidence="1" type="ORF">K4L44_08975</name>
</gene>
<keyword evidence="1" id="KW-0378">Hydrolase</keyword>
<reference evidence="1" key="1">
    <citation type="submission" date="2021-08" db="EMBL/GenBank/DDBJ databases">
        <title>Novel anaerobic bacterium isolated from sea squirt in East Sea, Republic of Korea.</title>
        <authorList>
            <person name="Nguyen T.H."/>
            <person name="Li Z."/>
            <person name="Lee Y.-J."/>
            <person name="Ko J."/>
            <person name="Kim S.-G."/>
        </authorList>
    </citation>
    <scope>NUCLEOTIDE SEQUENCE</scope>
    <source>
        <strain evidence="1">KCTC 25031</strain>
    </source>
</reference>
<name>A0AC61NHF3_9BACT</name>
<proteinExistence type="predicted"/>
<accession>A0AC61NHF3</accession>
<sequence length="344" mass="38822">MSRLNIIIAIILTSFVSCDKDKITISNNVSETFFVDNKNASMRVLVEGNTSSKTIILTIHGGPGAFSAAFNTDYISHILEPKYAMAYWDQRNAGASQGGNNISELKFENVVEDLKKVIQVLHYRYGTNTKIFIMSHSYGASIASSFLTKLDNQEMIDGWINIGGCNDNKKLPQFILEHLSKTSKEQIAIGNKVPEWEDIQKFCSNCDVSDPNQKDLLNDQAKKAEKLMGVESDLVKLFMKYAIKDEWPIMGIMANVQSNGNYSPSVSFTDEELARIKTPALFMYGDYDFTCPYLLGEYTISRLSTPETEKEMCIVKNAGHALWEHREVLFCDKVIDFVDKYKSK</sequence>
<organism evidence="1 2">
    <name type="scientific">Halosquirtibacter laminarini</name>
    <dbReference type="NCBI Taxonomy" id="3374600"/>
    <lineage>
        <taxon>Bacteria</taxon>
        <taxon>Pseudomonadati</taxon>
        <taxon>Bacteroidota</taxon>
        <taxon>Bacteroidia</taxon>
        <taxon>Marinilabiliales</taxon>
        <taxon>Prolixibacteraceae</taxon>
        <taxon>Halosquirtibacter</taxon>
    </lineage>
</organism>
<protein>
    <submittedName>
        <fullName evidence="1">Alpha/beta hydrolase</fullName>
    </submittedName>
</protein>